<keyword evidence="4" id="KW-1185">Reference proteome</keyword>
<evidence type="ECO:0000313" key="3">
    <source>
        <dbReference type="EMBL" id="EGR34012.1"/>
    </source>
</evidence>
<dbReference type="Proteomes" id="UP000008983">
    <property type="component" value="Unassembled WGS sequence"/>
</dbReference>
<dbReference type="InterPro" id="IPR019351">
    <property type="entry name" value="DUF2039"/>
</dbReference>
<feature type="coiled-coil region" evidence="1">
    <location>
        <begin position="96"/>
        <end position="123"/>
    </location>
</feature>
<dbReference type="PANTHER" id="PTHR22876:SF5">
    <property type="entry name" value="CHROMOSOME 9 OPEN READING FRAME 85"/>
    <property type="match status" value="1"/>
</dbReference>
<protein>
    <submittedName>
        <fullName evidence="3">Uncharacterized protein</fullName>
    </submittedName>
</protein>
<dbReference type="GeneID" id="14910203"/>
<dbReference type="OMA" id="YHELCED"/>
<reference evidence="3 4" key="1">
    <citation type="submission" date="2011-07" db="EMBL/GenBank/DDBJ databases">
        <authorList>
            <person name="Coyne R."/>
            <person name="Brami D."/>
            <person name="Johnson J."/>
            <person name="Hostetler J."/>
            <person name="Hannick L."/>
            <person name="Clark T."/>
            <person name="Cassidy-Hanley D."/>
            <person name="Inman J."/>
        </authorList>
    </citation>
    <scope>NUCLEOTIDE SEQUENCE [LARGE SCALE GENOMIC DNA]</scope>
    <source>
        <strain evidence="3 4">G5</strain>
    </source>
</reference>
<dbReference type="Pfam" id="PF10217">
    <property type="entry name" value="DUF2039"/>
    <property type="match status" value="1"/>
</dbReference>
<dbReference type="InParanoid" id="G0QL83"/>
<keyword evidence="1" id="KW-0175">Coiled coil</keyword>
<dbReference type="EMBL" id="GL983233">
    <property type="protein sequence ID" value="EGR34012.1"/>
    <property type="molecule type" value="Genomic_DNA"/>
</dbReference>
<dbReference type="PANTHER" id="PTHR22876">
    <property type="entry name" value="ZGC:101016"/>
    <property type="match status" value="1"/>
</dbReference>
<dbReference type="RefSeq" id="XP_004039316.1">
    <property type="nucleotide sequence ID" value="XM_004039268.1"/>
</dbReference>
<feature type="compositionally biased region" description="Acidic residues" evidence="2">
    <location>
        <begin position="213"/>
        <end position="223"/>
    </location>
</feature>
<dbReference type="AlphaFoldDB" id="G0QL83"/>
<feature type="compositionally biased region" description="Polar residues" evidence="2">
    <location>
        <begin position="203"/>
        <end position="212"/>
    </location>
</feature>
<dbReference type="eggNOG" id="KOG3241">
    <property type="taxonomic scope" value="Eukaryota"/>
</dbReference>
<sequence length="223" mass="26474">GQKYQNKHAFKIIFDTQAVVTHQKVCLDYLCQKCIEVIKWKMQYNKYKKATSESRCSKCQQKNIFKSYRHCCDVCAKQLKICAKCLLPTNNLSVNEKDLKVKQEKEQKEMEEYLTKLRERTRRTLIRKHQNNLVQWNSIKKCFIDSETGQNLDNLKFKQGLENEDNVEEGDQCEEFNNDDFDALKEEQQQIKIKQKKMLEQAKQISLSSDQENSIDEEDDIEI</sequence>
<name>G0QL83_ICHMU</name>
<proteinExistence type="predicted"/>
<accession>G0QL83</accession>
<evidence type="ECO:0000256" key="1">
    <source>
        <dbReference type="SAM" id="Coils"/>
    </source>
</evidence>
<feature type="region of interest" description="Disordered" evidence="2">
    <location>
        <begin position="202"/>
        <end position="223"/>
    </location>
</feature>
<evidence type="ECO:0000313" key="4">
    <source>
        <dbReference type="Proteomes" id="UP000008983"/>
    </source>
</evidence>
<dbReference type="OrthoDB" id="308342at2759"/>
<organism evidence="3 4">
    <name type="scientific">Ichthyophthirius multifiliis</name>
    <name type="common">White spot disease agent</name>
    <name type="synonym">Ich</name>
    <dbReference type="NCBI Taxonomy" id="5932"/>
    <lineage>
        <taxon>Eukaryota</taxon>
        <taxon>Sar</taxon>
        <taxon>Alveolata</taxon>
        <taxon>Ciliophora</taxon>
        <taxon>Intramacronucleata</taxon>
        <taxon>Oligohymenophorea</taxon>
        <taxon>Hymenostomatida</taxon>
        <taxon>Ophryoglenina</taxon>
        <taxon>Ichthyophthirius</taxon>
    </lineage>
</organism>
<gene>
    <name evidence="3" type="ORF">IMG5_027100</name>
</gene>
<feature type="non-terminal residue" evidence="3">
    <location>
        <position position="1"/>
    </location>
</feature>
<evidence type="ECO:0000256" key="2">
    <source>
        <dbReference type="SAM" id="MobiDB-lite"/>
    </source>
</evidence>